<dbReference type="OrthoDB" id="3463886at2759"/>
<dbReference type="AlphaFoldDB" id="A0A8H2VYG4"/>
<accession>A0A8H2VYG4</accession>
<comment type="caution">
    <text evidence="1">The sequence shown here is derived from an EMBL/GenBank/DDBJ whole genome shotgun (WGS) entry which is preliminary data.</text>
</comment>
<name>A0A8H2VYG4_9HELO</name>
<proteinExistence type="predicted"/>
<organism evidence="1 2">
    <name type="scientific">Sclerotinia trifoliorum</name>
    <dbReference type="NCBI Taxonomy" id="28548"/>
    <lineage>
        <taxon>Eukaryota</taxon>
        <taxon>Fungi</taxon>
        <taxon>Dikarya</taxon>
        <taxon>Ascomycota</taxon>
        <taxon>Pezizomycotina</taxon>
        <taxon>Leotiomycetes</taxon>
        <taxon>Helotiales</taxon>
        <taxon>Sclerotiniaceae</taxon>
        <taxon>Sclerotinia</taxon>
    </lineage>
</organism>
<keyword evidence="2" id="KW-1185">Reference proteome</keyword>
<reference evidence="1" key="1">
    <citation type="submission" date="2020-10" db="EMBL/GenBank/DDBJ databases">
        <authorList>
            <person name="Kusch S."/>
        </authorList>
    </citation>
    <scope>NUCLEOTIDE SEQUENCE</scope>
    <source>
        <strain evidence="1">SwB9</strain>
    </source>
</reference>
<dbReference type="EMBL" id="CAJHIA010000020">
    <property type="protein sequence ID" value="CAD6446436.1"/>
    <property type="molecule type" value="Genomic_DNA"/>
</dbReference>
<gene>
    <name evidence="1" type="ORF">SCLTRI_LOCUS6228</name>
</gene>
<sequence length="363" mass="41983">MLSIRPTFPCELKFFYVYLTTEKNRTKLWEASEAEGVVYIWSGKNRIGIHLNSAYNMTIKTIHVLFHCVFSSLTIITLTHSNIQLSTSTFTIASISKNLRLLANIFNQHAEKRTLHSPLEMAHFLHKHGWEQDIPNPCVPFATQPTFVVQFKFWVSSLKSYIKDPEPYLPGRVHDLQRPYGSIAGRTLFHAFHSNGITNCTQDGGSDETSSHKNDPQHPLCRGLPSISALFEPWIPLWQIDEINVRTERKPMNIQRYDLSYMHVISPVLPLTEESYQEVDRVADTICQTLRVQNERGPGFNVRCESRTNFEWSSTQHCVPKDLKYTLEKRFSRVPQVDKRKRASYADRMFEELITTGPQPRGR</sequence>
<evidence type="ECO:0000313" key="2">
    <source>
        <dbReference type="Proteomes" id="UP000624404"/>
    </source>
</evidence>
<protein>
    <submittedName>
        <fullName evidence="1">7dc2163e-8181-42e4-a0cb-84f625744151</fullName>
    </submittedName>
</protein>
<dbReference type="Proteomes" id="UP000624404">
    <property type="component" value="Unassembled WGS sequence"/>
</dbReference>
<evidence type="ECO:0000313" key="1">
    <source>
        <dbReference type="EMBL" id="CAD6446436.1"/>
    </source>
</evidence>